<dbReference type="RefSeq" id="WP_096456407.1">
    <property type="nucleotide sequence ID" value="NZ_AP017369.1"/>
</dbReference>
<gene>
    <name evidence="2" type="ORF">N24_1864</name>
</gene>
<dbReference type="EMBL" id="AP017369">
    <property type="protein sequence ID" value="BAU96126.1"/>
    <property type="molecule type" value="Genomic_DNA"/>
</dbReference>
<dbReference type="Gene3D" id="3.40.50.300">
    <property type="entry name" value="P-loop containing nucleotide triphosphate hydrolases"/>
    <property type="match status" value="1"/>
</dbReference>
<evidence type="ECO:0000256" key="1">
    <source>
        <dbReference type="SAM" id="MobiDB-lite"/>
    </source>
</evidence>
<evidence type="ECO:0000313" key="3">
    <source>
        <dbReference type="Proteomes" id="UP000218244"/>
    </source>
</evidence>
<name>A0A160PR67_9CORY</name>
<dbReference type="SUPFAM" id="SSF52540">
    <property type="entry name" value="P-loop containing nucleoside triphosphate hydrolases"/>
    <property type="match status" value="1"/>
</dbReference>
<evidence type="ECO:0008006" key="4">
    <source>
        <dbReference type="Google" id="ProtNLM"/>
    </source>
</evidence>
<dbReference type="InterPro" id="IPR027417">
    <property type="entry name" value="P-loop_NTPase"/>
</dbReference>
<evidence type="ECO:0000313" key="2">
    <source>
        <dbReference type="EMBL" id="BAU96126.1"/>
    </source>
</evidence>
<accession>A0A160PR67</accession>
<protein>
    <recommendedName>
        <fullName evidence="4">Deoxynucleotide monophosphate kinase</fullName>
    </recommendedName>
</protein>
<feature type="region of interest" description="Disordered" evidence="1">
    <location>
        <begin position="210"/>
        <end position="234"/>
    </location>
</feature>
<sequence length="234" mass="25641">MTFAELTAPRTIIAFNGRAESGKDTAAQYLTNMHSFHRIAFADGIRDALYALNPLVCVEQAVTTDSAIYDRVATVVDKLGWDSAKQLPEIRALMQRIGTEAGWRIHGEHLWINLAVKKINELPAGKAVVITDLRFPNEIEWLNNLKDNPLNTVQTIKVIRPDHESTLTAGSFGTASHISESFNLATDVTLRNDGSIDDLHTQLADVLSTSPQPVLSRNTPVPKHNAPAPTTDAV</sequence>
<keyword evidence="3" id="KW-1185">Reference proteome</keyword>
<organism evidence="2 3">
    <name type="scientific">Corynebacterium suranareeae</name>
    <dbReference type="NCBI Taxonomy" id="2506452"/>
    <lineage>
        <taxon>Bacteria</taxon>
        <taxon>Bacillati</taxon>
        <taxon>Actinomycetota</taxon>
        <taxon>Actinomycetes</taxon>
        <taxon>Mycobacteriales</taxon>
        <taxon>Corynebacteriaceae</taxon>
        <taxon>Corynebacterium</taxon>
    </lineage>
</organism>
<feature type="compositionally biased region" description="Polar residues" evidence="1">
    <location>
        <begin position="210"/>
        <end position="219"/>
    </location>
</feature>
<reference evidence="2 3" key="1">
    <citation type="submission" date="2016-02" db="EMBL/GenBank/DDBJ databases">
        <title>Corynebacterium glutamicum N24 whole genome sequencing project.</title>
        <authorList>
            <person name="Matsutani M."/>
            <person name="Nangtapong N."/>
            <person name="Yakushi T."/>
            <person name="Matsushita K."/>
        </authorList>
    </citation>
    <scope>NUCLEOTIDE SEQUENCE [LARGE SCALE GENOMIC DNA]</scope>
    <source>
        <strain evidence="2 3">N24</strain>
    </source>
</reference>
<dbReference type="KEGG" id="csur:N24_1864"/>
<proteinExistence type="predicted"/>
<dbReference type="Proteomes" id="UP000218244">
    <property type="component" value="Chromosome"/>
</dbReference>
<dbReference type="AlphaFoldDB" id="A0A160PR67"/>